<gene>
    <name evidence="12" type="primary">atpC</name>
    <name evidence="17" type="ORF">H9784_02240</name>
</gene>
<dbReference type="NCBIfam" id="NF001846">
    <property type="entry name" value="PRK00571.1-3"/>
    <property type="match status" value="1"/>
</dbReference>
<dbReference type="SUPFAM" id="SSF51344">
    <property type="entry name" value="Epsilon subunit of F1F0-ATP synthase N-terminal domain"/>
    <property type="match status" value="1"/>
</dbReference>
<dbReference type="NCBIfam" id="TIGR01216">
    <property type="entry name" value="ATP_synt_epsi"/>
    <property type="match status" value="1"/>
</dbReference>
<organism evidence="17 18">
    <name type="scientific">Candidatus Desulfovibrio intestinavium</name>
    <dbReference type="NCBI Taxonomy" id="2838534"/>
    <lineage>
        <taxon>Bacteria</taxon>
        <taxon>Pseudomonadati</taxon>
        <taxon>Thermodesulfobacteriota</taxon>
        <taxon>Desulfovibrionia</taxon>
        <taxon>Desulfovibrionales</taxon>
        <taxon>Desulfovibrionaceae</taxon>
        <taxon>Desulfovibrio</taxon>
    </lineage>
</organism>
<keyword evidence="10 12" id="KW-0139">CF(1)</keyword>
<comment type="caution">
    <text evidence="17">The sequence shown here is derived from an EMBL/GenBank/DDBJ whole genome shotgun (WGS) entry which is preliminary data.</text>
</comment>
<evidence type="ECO:0000256" key="8">
    <source>
        <dbReference type="ARBA" id="ARBA00023065"/>
    </source>
</evidence>
<evidence type="ECO:0000256" key="14">
    <source>
        <dbReference type="SAM" id="Coils"/>
    </source>
</evidence>
<dbReference type="HAMAP" id="MF_00530">
    <property type="entry name" value="ATP_synth_epsil_bac"/>
    <property type="match status" value="1"/>
</dbReference>
<dbReference type="AlphaFoldDB" id="A0A9D2HK10"/>
<dbReference type="InterPro" id="IPR036771">
    <property type="entry name" value="ATPsynth_dsu/esu_N"/>
</dbReference>
<keyword evidence="9 12" id="KW-0472">Membrane</keyword>
<dbReference type="Proteomes" id="UP000823821">
    <property type="component" value="Unassembled WGS sequence"/>
</dbReference>
<keyword evidence="11 12" id="KW-0066">ATP synthesis</keyword>
<evidence type="ECO:0000256" key="7">
    <source>
        <dbReference type="ARBA" id="ARBA00022781"/>
    </source>
</evidence>
<proteinExistence type="inferred from homology"/>
<evidence type="ECO:0000256" key="11">
    <source>
        <dbReference type="ARBA" id="ARBA00023310"/>
    </source>
</evidence>
<keyword evidence="6 12" id="KW-1003">Cell membrane</keyword>
<evidence type="ECO:0000256" key="5">
    <source>
        <dbReference type="ARBA" id="ARBA00022448"/>
    </source>
</evidence>
<accession>A0A9D2HK10</accession>
<dbReference type="InterPro" id="IPR001469">
    <property type="entry name" value="ATP_synth_F1_dsu/esu"/>
</dbReference>
<keyword evidence="8 12" id="KW-0406">Ion transport</keyword>
<dbReference type="EMBL" id="DWZD01000016">
    <property type="protein sequence ID" value="HJA78381.1"/>
    <property type="molecule type" value="Genomic_DNA"/>
</dbReference>
<dbReference type="GO" id="GO:0005524">
    <property type="term" value="F:ATP binding"/>
    <property type="evidence" value="ECO:0007669"/>
    <property type="project" value="UniProtKB-UniRule"/>
</dbReference>
<dbReference type="Gene3D" id="2.60.15.10">
    <property type="entry name" value="F0F1 ATP synthase delta/epsilon subunit, N-terminal"/>
    <property type="match status" value="1"/>
</dbReference>
<keyword evidence="14" id="KW-0175">Coiled coil</keyword>
<dbReference type="FunFam" id="1.20.5.440:FF:000001">
    <property type="entry name" value="ATP synthase epsilon chain"/>
    <property type="match status" value="1"/>
</dbReference>
<evidence type="ECO:0000256" key="3">
    <source>
        <dbReference type="ARBA" id="ARBA00005712"/>
    </source>
</evidence>
<evidence type="ECO:0000256" key="2">
    <source>
        <dbReference type="ARBA" id="ARBA00004202"/>
    </source>
</evidence>
<feature type="coiled-coil region" evidence="14">
    <location>
        <begin position="83"/>
        <end position="117"/>
    </location>
</feature>
<evidence type="ECO:0000259" key="16">
    <source>
        <dbReference type="Pfam" id="PF02823"/>
    </source>
</evidence>
<dbReference type="PANTHER" id="PTHR13822:SF10">
    <property type="entry name" value="ATP SYNTHASE EPSILON CHAIN, CHLOROPLASTIC"/>
    <property type="match status" value="1"/>
</dbReference>
<dbReference type="InterPro" id="IPR036794">
    <property type="entry name" value="ATP_F1_dsu/esu_C_sf"/>
</dbReference>
<dbReference type="GO" id="GO:0046933">
    <property type="term" value="F:proton-transporting ATP synthase activity, rotational mechanism"/>
    <property type="evidence" value="ECO:0007669"/>
    <property type="project" value="UniProtKB-UniRule"/>
</dbReference>
<dbReference type="Pfam" id="PF00401">
    <property type="entry name" value="ATP-synt_DE"/>
    <property type="match status" value="1"/>
</dbReference>
<dbReference type="Pfam" id="PF02823">
    <property type="entry name" value="ATP-synt_DE_N"/>
    <property type="match status" value="1"/>
</dbReference>
<feature type="domain" description="ATP synthase F1 complex delta/epsilon subunit N-terminal" evidence="16">
    <location>
        <begin position="4"/>
        <end position="82"/>
    </location>
</feature>
<dbReference type="GO" id="GO:0045259">
    <property type="term" value="C:proton-transporting ATP synthase complex"/>
    <property type="evidence" value="ECO:0007669"/>
    <property type="project" value="UniProtKB-KW"/>
</dbReference>
<dbReference type="SUPFAM" id="SSF46604">
    <property type="entry name" value="Epsilon subunit of F1F0-ATP synthase C-terminal domain"/>
    <property type="match status" value="1"/>
</dbReference>
<evidence type="ECO:0000256" key="4">
    <source>
        <dbReference type="ARBA" id="ARBA00011648"/>
    </source>
</evidence>
<comment type="subunit">
    <text evidence="4 12 13">F-type ATPases have 2 components, CF(1) - the catalytic core - and CF(0) - the membrane proton channel. CF(1) has five subunits: alpha(3), beta(3), gamma(1), delta(1), epsilon(1). CF(0) has three main subunits: a, b and c.</text>
</comment>
<reference evidence="17" key="1">
    <citation type="journal article" date="2021" name="PeerJ">
        <title>Extensive microbial diversity within the chicken gut microbiome revealed by metagenomics and culture.</title>
        <authorList>
            <person name="Gilroy R."/>
            <person name="Ravi A."/>
            <person name="Getino M."/>
            <person name="Pursley I."/>
            <person name="Horton D.L."/>
            <person name="Alikhan N.F."/>
            <person name="Baker D."/>
            <person name="Gharbi K."/>
            <person name="Hall N."/>
            <person name="Watson M."/>
            <person name="Adriaenssens E.M."/>
            <person name="Foster-Nyarko E."/>
            <person name="Jarju S."/>
            <person name="Secka A."/>
            <person name="Antonio M."/>
            <person name="Oren A."/>
            <person name="Chaudhuri R.R."/>
            <person name="La Ragione R."/>
            <person name="Hildebrand F."/>
            <person name="Pallen M.J."/>
        </authorList>
    </citation>
    <scope>NUCLEOTIDE SEQUENCE</scope>
    <source>
        <strain evidence="17">5032</strain>
    </source>
</reference>
<sequence length="132" mass="14559">MSTLQLEIVTPDRTVVSAETELAVCPGVMGEFGVLPHHVSLLSALKIGSLRYSDNGKDQYVFISGGFADVNNNVLTVLAESAERAEEIDVARAEAAKKRAEERLQQHNDDLDVRRAEAALQRAMERLRLAKR</sequence>
<evidence type="ECO:0000313" key="18">
    <source>
        <dbReference type="Proteomes" id="UP000823821"/>
    </source>
</evidence>
<keyword evidence="5 12" id="KW-0813">Transport</keyword>
<name>A0A9D2HK10_9BACT</name>
<dbReference type="InterPro" id="IPR020546">
    <property type="entry name" value="ATP_synth_F1_dsu/esu_N"/>
</dbReference>
<evidence type="ECO:0000313" key="17">
    <source>
        <dbReference type="EMBL" id="HJA78381.1"/>
    </source>
</evidence>
<reference evidence="17" key="2">
    <citation type="submission" date="2021-04" db="EMBL/GenBank/DDBJ databases">
        <authorList>
            <person name="Gilroy R."/>
        </authorList>
    </citation>
    <scope>NUCLEOTIDE SEQUENCE</scope>
    <source>
        <strain evidence="17">5032</strain>
    </source>
</reference>
<evidence type="ECO:0000256" key="1">
    <source>
        <dbReference type="ARBA" id="ARBA00003543"/>
    </source>
</evidence>
<evidence type="ECO:0000256" key="13">
    <source>
        <dbReference type="RuleBase" id="RU003656"/>
    </source>
</evidence>
<evidence type="ECO:0000256" key="12">
    <source>
        <dbReference type="HAMAP-Rule" id="MF_00530"/>
    </source>
</evidence>
<dbReference type="NCBIfam" id="NF009980">
    <property type="entry name" value="PRK13446.1"/>
    <property type="match status" value="1"/>
</dbReference>
<comment type="function">
    <text evidence="1 12">Produces ATP from ADP in the presence of a proton gradient across the membrane.</text>
</comment>
<dbReference type="Gene3D" id="1.20.5.440">
    <property type="entry name" value="ATP synthase delta/epsilon subunit, C-terminal domain"/>
    <property type="match status" value="1"/>
</dbReference>
<dbReference type="InterPro" id="IPR020547">
    <property type="entry name" value="ATP_synth_F1_esu_C"/>
</dbReference>
<evidence type="ECO:0000259" key="15">
    <source>
        <dbReference type="Pfam" id="PF00401"/>
    </source>
</evidence>
<protein>
    <recommendedName>
        <fullName evidence="12">ATP synthase epsilon chain</fullName>
    </recommendedName>
    <alternativeName>
        <fullName evidence="12">ATP synthase F1 sector epsilon subunit</fullName>
    </alternativeName>
    <alternativeName>
        <fullName evidence="12">F-ATPase epsilon subunit</fullName>
    </alternativeName>
</protein>
<dbReference type="GO" id="GO:0005886">
    <property type="term" value="C:plasma membrane"/>
    <property type="evidence" value="ECO:0007669"/>
    <property type="project" value="UniProtKB-SubCell"/>
</dbReference>
<comment type="similarity">
    <text evidence="3 12 13">Belongs to the ATPase epsilon chain family.</text>
</comment>
<evidence type="ECO:0000256" key="10">
    <source>
        <dbReference type="ARBA" id="ARBA00023196"/>
    </source>
</evidence>
<comment type="subcellular location">
    <subcellularLocation>
        <location evidence="2 12">Cell membrane</location>
        <topology evidence="2 12">Peripheral membrane protein</topology>
    </subcellularLocation>
</comment>
<feature type="domain" description="ATP synthase epsilon subunit C-terminal" evidence="15">
    <location>
        <begin position="86"/>
        <end position="131"/>
    </location>
</feature>
<dbReference type="PANTHER" id="PTHR13822">
    <property type="entry name" value="ATP SYNTHASE DELTA/EPSILON CHAIN"/>
    <property type="match status" value="1"/>
</dbReference>
<dbReference type="CDD" id="cd12152">
    <property type="entry name" value="F1-ATPase_delta"/>
    <property type="match status" value="1"/>
</dbReference>
<evidence type="ECO:0000256" key="6">
    <source>
        <dbReference type="ARBA" id="ARBA00022475"/>
    </source>
</evidence>
<keyword evidence="7 12" id="KW-0375">Hydrogen ion transport</keyword>
<evidence type="ECO:0000256" key="9">
    <source>
        <dbReference type="ARBA" id="ARBA00023136"/>
    </source>
</evidence>